<dbReference type="PROSITE" id="PS00108">
    <property type="entry name" value="PROTEIN_KINASE_ST"/>
    <property type="match status" value="1"/>
</dbReference>
<evidence type="ECO:0000256" key="1">
    <source>
        <dbReference type="ARBA" id="ARBA00022741"/>
    </source>
</evidence>
<feature type="binding site" evidence="3">
    <location>
        <position position="121"/>
    </location>
    <ligand>
        <name>ATP</name>
        <dbReference type="ChEBI" id="CHEBI:30616"/>
    </ligand>
</feature>
<feature type="transmembrane region" description="Helical" evidence="5">
    <location>
        <begin position="472"/>
        <end position="498"/>
    </location>
</feature>
<keyword evidence="7" id="KW-0418">Kinase</keyword>
<dbReference type="NCBIfam" id="NF043056">
    <property type="entry name" value="T4SS_LegK1"/>
    <property type="match status" value="1"/>
</dbReference>
<gene>
    <name evidence="7" type="ORF">LOX96_09430</name>
</gene>
<organism evidence="7 8">
    <name type="scientific">Legionella maioricensis</name>
    <dbReference type="NCBI Taxonomy" id="2896528"/>
    <lineage>
        <taxon>Bacteria</taxon>
        <taxon>Pseudomonadati</taxon>
        <taxon>Pseudomonadota</taxon>
        <taxon>Gammaproteobacteria</taxon>
        <taxon>Legionellales</taxon>
        <taxon>Legionellaceae</taxon>
        <taxon>Legionella</taxon>
    </lineage>
</organism>
<keyword evidence="8" id="KW-1185">Reference proteome</keyword>
<keyword evidence="5" id="KW-0812">Transmembrane</keyword>
<dbReference type="InterPro" id="IPR008271">
    <property type="entry name" value="Ser/Thr_kinase_AS"/>
</dbReference>
<dbReference type="PROSITE" id="PS00107">
    <property type="entry name" value="PROTEIN_KINASE_ATP"/>
    <property type="match status" value="1"/>
</dbReference>
<dbReference type="AlphaFoldDB" id="A0A9X2D0S3"/>
<dbReference type="PANTHER" id="PTHR44167">
    <property type="entry name" value="OVARIAN-SPECIFIC SERINE/THREONINE-PROTEIN KINASE LOK-RELATED"/>
    <property type="match status" value="1"/>
</dbReference>
<dbReference type="Pfam" id="PF00069">
    <property type="entry name" value="Pkinase"/>
    <property type="match status" value="1"/>
</dbReference>
<evidence type="ECO:0000259" key="6">
    <source>
        <dbReference type="PROSITE" id="PS50011"/>
    </source>
</evidence>
<comment type="caution">
    <text evidence="7">The sequence shown here is derived from an EMBL/GenBank/DDBJ whole genome shotgun (WGS) entry which is preliminary data.</text>
</comment>
<dbReference type="RefSeq" id="WP_250421218.1">
    <property type="nucleotide sequence ID" value="NZ_JAJKBJ010000009.1"/>
</dbReference>
<proteinExistence type="predicted"/>
<dbReference type="GO" id="GO:0005737">
    <property type="term" value="C:cytoplasm"/>
    <property type="evidence" value="ECO:0007669"/>
    <property type="project" value="TreeGrafter"/>
</dbReference>
<keyword evidence="4" id="KW-0175">Coiled coil</keyword>
<keyword evidence="5" id="KW-0472">Membrane</keyword>
<keyword evidence="5" id="KW-1133">Transmembrane helix</keyword>
<name>A0A9X2D0S3_9GAMM</name>
<evidence type="ECO:0000313" key="8">
    <source>
        <dbReference type="Proteomes" id="UP001139721"/>
    </source>
</evidence>
<sequence>MPKTVKLLIEPTKIHELSSKNSQIIAALRSFLDTNKTEGVWASHEDYKYTYNHINYQFSFTQSILKRKRKEGKTGVRFDIYDRDKDPLGKGGYGVVYPIIGTIGFKAEKTVLKSGNQRIVKIQDHSKKDQSAEIRQEYEGLLQAGHLHVKPPVFTDGPEGKKSYLVMARAKGIALEKILHPNKRVDIIDQIPELTVAKRFELTLAILNAIKTQVTDKNLVHRDLKPWNLMVDLNTSPPTVTVIDYGFNLKQGEQDLRRVGTRAYRPPESFADHLAYSTKSDVYSAGRILSYLWGDDYHNYYLGRDKDWSYIKNKSTNEHLFHEPDIKFFLAKEKQNQIRECINQMLSEDPNMRPTIEESITQFSQIDIQPPRNRNRLGFSHIDPEQFKIRLNEQIQAIQNQLIVLRNKERNLRQRGFLFAADAMKHLVDELNTNTELLVRKPEPYILLAYRNCCLEEINAAKGPLKNHRDSWWLVAEIATAIGLLGVGYLIALGINYINTNRVGLFSQTKSEQLIDKMKDFILDIDPPPLQSLQLS</sequence>
<dbReference type="InterPro" id="IPR011009">
    <property type="entry name" value="Kinase-like_dom_sf"/>
</dbReference>
<accession>A0A9X2D0S3</accession>
<protein>
    <submittedName>
        <fullName evidence="7">Protein kinase</fullName>
    </submittedName>
</protein>
<dbReference type="GO" id="GO:0005524">
    <property type="term" value="F:ATP binding"/>
    <property type="evidence" value="ECO:0007669"/>
    <property type="project" value="UniProtKB-UniRule"/>
</dbReference>
<evidence type="ECO:0000313" key="7">
    <source>
        <dbReference type="EMBL" id="MCL9684313.1"/>
    </source>
</evidence>
<dbReference type="EMBL" id="JAJKBJ010000009">
    <property type="protein sequence ID" value="MCL9684313.1"/>
    <property type="molecule type" value="Genomic_DNA"/>
</dbReference>
<feature type="domain" description="Protein kinase" evidence="6">
    <location>
        <begin position="82"/>
        <end position="368"/>
    </location>
</feature>
<evidence type="ECO:0000256" key="5">
    <source>
        <dbReference type="SAM" id="Phobius"/>
    </source>
</evidence>
<dbReference type="PROSITE" id="PS50011">
    <property type="entry name" value="PROTEIN_KINASE_DOM"/>
    <property type="match status" value="1"/>
</dbReference>
<feature type="coiled-coil region" evidence="4">
    <location>
        <begin position="388"/>
        <end position="415"/>
    </location>
</feature>
<dbReference type="InterPro" id="IPR000719">
    <property type="entry name" value="Prot_kinase_dom"/>
</dbReference>
<evidence type="ECO:0000256" key="4">
    <source>
        <dbReference type="SAM" id="Coils"/>
    </source>
</evidence>
<dbReference type="InterPro" id="IPR017441">
    <property type="entry name" value="Protein_kinase_ATP_BS"/>
</dbReference>
<dbReference type="InterPro" id="IPR049986">
    <property type="entry name" value="T4SS_LegK1"/>
</dbReference>
<keyword evidence="1 3" id="KW-0547">Nucleotide-binding</keyword>
<dbReference type="Gene3D" id="1.10.510.10">
    <property type="entry name" value="Transferase(Phosphotransferase) domain 1"/>
    <property type="match status" value="1"/>
</dbReference>
<keyword evidence="2 3" id="KW-0067">ATP-binding</keyword>
<evidence type="ECO:0000256" key="3">
    <source>
        <dbReference type="PROSITE-ProRule" id="PRU10141"/>
    </source>
</evidence>
<dbReference type="Proteomes" id="UP001139721">
    <property type="component" value="Unassembled WGS sequence"/>
</dbReference>
<dbReference type="SMART" id="SM00220">
    <property type="entry name" value="S_TKc"/>
    <property type="match status" value="1"/>
</dbReference>
<reference evidence="7" key="1">
    <citation type="submission" date="2021-11" db="EMBL/GenBank/DDBJ databases">
        <title>Legionella maioricencis sp. nov., a new species isolated from hot water samples in Mallorca.</title>
        <authorList>
            <person name="Crespi S."/>
            <person name="Drasar V."/>
            <person name="Salva-Serra F."/>
            <person name="Jaen-Luchoro D."/>
            <person name="Pineiro-Iglesias B."/>
            <person name="Aliaga F."/>
            <person name="Fernandez-Juarez V."/>
            <person name="Coll G."/>
            <person name="Moore E.R.B."/>
            <person name="Bennasar-Figueras A."/>
        </authorList>
    </citation>
    <scope>NUCLEOTIDE SEQUENCE</scope>
    <source>
        <strain evidence="7">HCPI-6</strain>
    </source>
</reference>
<dbReference type="GO" id="GO:0004674">
    <property type="term" value="F:protein serine/threonine kinase activity"/>
    <property type="evidence" value="ECO:0007669"/>
    <property type="project" value="TreeGrafter"/>
</dbReference>
<keyword evidence="7" id="KW-0808">Transferase</keyword>
<evidence type="ECO:0000256" key="2">
    <source>
        <dbReference type="ARBA" id="ARBA00022840"/>
    </source>
</evidence>
<dbReference type="SUPFAM" id="SSF56112">
    <property type="entry name" value="Protein kinase-like (PK-like)"/>
    <property type="match status" value="1"/>
</dbReference>
<dbReference type="PANTHER" id="PTHR44167:SF24">
    <property type="entry name" value="SERINE_THREONINE-PROTEIN KINASE CHK2"/>
    <property type="match status" value="1"/>
</dbReference>